<dbReference type="CDD" id="cd11572">
    <property type="entry name" value="RlmI_M_like"/>
    <property type="match status" value="1"/>
</dbReference>
<feature type="domain" description="S-adenosylmethionine-dependent methyltransferase" evidence="7">
    <location>
        <begin position="156"/>
        <end position="370"/>
    </location>
</feature>
<keyword evidence="5" id="KW-0949">S-adenosyl-L-methionine</keyword>
<dbReference type="InterPro" id="IPR029063">
    <property type="entry name" value="SAM-dependent_MTases_sf"/>
</dbReference>
<comment type="subcellular location">
    <subcellularLocation>
        <location evidence="1">Cytoplasm</location>
    </subcellularLocation>
</comment>
<dbReference type="GO" id="GO:0032259">
    <property type="term" value="P:methylation"/>
    <property type="evidence" value="ECO:0007669"/>
    <property type="project" value="UniProtKB-KW"/>
</dbReference>
<dbReference type="SUPFAM" id="SSF53335">
    <property type="entry name" value="S-adenosyl-L-methionine-dependent methyltransferases"/>
    <property type="match status" value="1"/>
</dbReference>
<dbReference type="PANTHER" id="PTHR42873">
    <property type="entry name" value="RIBOSOMAL RNA LARGE SUBUNIT METHYLTRANSFERASE"/>
    <property type="match status" value="1"/>
</dbReference>
<evidence type="ECO:0000256" key="3">
    <source>
        <dbReference type="ARBA" id="ARBA00022603"/>
    </source>
</evidence>
<dbReference type="GO" id="GO:0005737">
    <property type="term" value="C:cytoplasm"/>
    <property type="evidence" value="ECO:0007669"/>
    <property type="project" value="UniProtKB-SubCell"/>
</dbReference>
<dbReference type="PANTHER" id="PTHR42873:SF1">
    <property type="entry name" value="S-ADENOSYLMETHIONINE-DEPENDENT METHYLTRANSFERASE DOMAIN-CONTAINING PROTEIN"/>
    <property type="match status" value="1"/>
</dbReference>
<comment type="similarity">
    <text evidence="6">Belongs to the methyltransferase superfamily. RlmI family.</text>
</comment>
<dbReference type="Pfam" id="PF10672">
    <property type="entry name" value="Methyltrans_SAM"/>
    <property type="match status" value="1"/>
</dbReference>
<protein>
    <submittedName>
        <fullName evidence="9">Class I SAM-dependent rRNA methyltransferase</fullName>
    </submittedName>
</protein>
<keyword evidence="2" id="KW-0963">Cytoplasm</keyword>
<dbReference type="CDD" id="cd21153">
    <property type="entry name" value="PUA_RlmI"/>
    <property type="match status" value="1"/>
</dbReference>
<dbReference type="AlphaFoldDB" id="A0A7V0LVC6"/>
<accession>A0A7V0LVC6</accession>
<dbReference type="InterPro" id="IPR019614">
    <property type="entry name" value="SAM-dep_methyl-trfase"/>
</dbReference>
<dbReference type="InterPro" id="IPR041532">
    <property type="entry name" value="RlmI-like_PUA"/>
</dbReference>
<feature type="domain" description="RlmI-like PUA" evidence="8">
    <location>
        <begin position="16"/>
        <end position="63"/>
    </location>
</feature>
<dbReference type="GO" id="GO:0003723">
    <property type="term" value="F:RNA binding"/>
    <property type="evidence" value="ECO:0007669"/>
    <property type="project" value="InterPro"/>
</dbReference>
<organism evidence="9">
    <name type="scientific">candidate division WOR-3 bacterium</name>
    <dbReference type="NCBI Taxonomy" id="2052148"/>
    <lineage>
        <taxon>Bacteria</taxon>
        <taxon>Bacteria division WOR-3</taxon>
    </lineage>
</organism>
<comment type="caution">
    <text evidence="9">The sequence shown here is derived from an EMBL/GenBank/DDBJ whole genome shotgun (WGS) entry which is preliminary data.</text>
</comment>
<sequence length="392" mass="45559">MNRVFVKGDVTRYLLHPWVYSNNVINGDAEKGDCVEVYTKNKKFLGSAIYNPDSSISLRFYSRDKEELDYLAIKKRIIIALKRRRLFFGEGDSFRVVFSESDMLPGLIIDKYGDGVVVQINSYGMEKRRRDVFNAILDVLDPVFLYEKSTSYARLQEKLKPREKLIFKKFEDLNLSEYIIEEDGIKIMVDIEKGQKTGYFLDQRINRRKIEKWAEGATGLDLFSYTGGFTLRMLKRMRKVYAVDISEDALNILKKNLQLNNFSNDRCLAEKKDVFEFLDEAVYYKIKFDFIVIDPPALIRKAEGKRKAINAYNRLLRSSIKLLSKGGAIAIFSCSNYIKWEDMYNILKEATGYSGRNFVILEMMSQSPDHPVLSTFPESEYLRGFLIKEVIP</sequence>
<gene>
    <name evidence="9" type="ORF">ENH14_03080</name>
</gene>
<dbReference type="Gene3D" id="3.40.50.150">
    <property type="entry name" value="Vaccinia Virus protein VP39"/>
    <property type="match status" value="1"/>
</dbReference>
<dbReference type="GO" id="GO:0008168">
    <property type="term" value="F:methyltransferase activity"/>
    <property type="evidence" value="ECO:0007669"/>
    <property type="project" value="UniProtKB-KW"/>
</dbReference>
<dbReference type="EMBL" id="DRDR01000132">
    <property type="protein sequence ID" value="HDL60421.1"/>
    <property type="molecule type" value="Genomic_DNA"/>
</dbReference>
<name>A0A7V0LVC6_UNCW3</name>
<dbReference type="InterPro" id="IPR036974">
    <property type="entry name" value="PUA_sf"/>
</dbReference>
<evidence type="ECO:0000256" key="2">
    <source>
        <dbReference type="ARBA" id="ARBA00022490"/>
    </source>
</evidence>
<keyword evidence="3 9" id="KW-0489">Methyltransferase</keyword>
<evidence type="ECO:0000256" key="6">
    <source>
        <dbReference type="ARBA" id="ARBA00038091"/>
    </source>
</evidence>
<evidence type="ECO:0000256" key="1">
    <source>
        <dbReference type="ARBA" id="ARBA00004496"/>
    </source>
</evidence>
<proteinExistence type="inferred from homology"/>
<evidence type="ECO:0000256" key="5">
    <source>
        <dbReference type="ARBA" id="ARBA00022691"/>
    </source>
</evidence>
<evidence type="ECO:0000313" key="9">
    <source>
        <dbReference type="EMBL" id="HDL60421.1"/>
    </source>
</evidence>
<dbReference type="InterPro" id="IPR015947">
    <property type="entry name" value="PUA-like_sf"/>
</dbReference>
<dbReference type="Pfam" id="PF17785">
    <property type="entry name" value="PUA_3"/>
    <property type="match status" value="1"/>
</dbReference>
<evidence type="ECO:0000256" key="4">
    <source>
        <dbReference type="ARBA" id="ARBA00022679"/>
    </source>
</evidence>
<dbReference type="Proteomes" id="UP000886381">
    <property type="component" value="Unassembled WGS sequence"/>
</dbReference>
<dbReference type="CDD" id="cd02440">
    <property type="entry name" value="AdoMet_MTases"/>
    <property type="match status" value="1"/>
</dbReference>
<dbReference type="Gene3D" id="2.30.130.10">
    <property type="entry name" value="PUA domain"/>
    <property type="match status" value="1"/>
</dbReference>
<dbReference type="PROSITE" id="PS50890">
    <property type="entry name" value="PUA"/>
    <property type="match status" value="1"/>
</dbReference>
<dbReference type="Gene3D" id="3.30.750.80">
    <property type="entry name" value="RNA methyltransferase domain (HRMD) like"/>
    <property type="match status" value="1"/>
</dbReference>
<evidence type="ECO:0000259" key="8">
    <source>
        <dbReference type="Pfam" id="PF17785"/>
    </source>
</evidence>
<evidence type="ECO:0000259" key="7">
    <source>
        <dbReference type="Pfam" id="PF10672"/>
    </source>
</evidence>
<reference evidence="9" key="1">
    <citation type="journal article" date="2020" name="mSystems">
        <title>Genome- and Community-Level Interaction Insights into Carbon Utilization and Element Cycling Functions of Hydrothermarchaeota in Hydrothermal Sediment.</title>
        <authorList>
            <person name="Zhou Z."/>
            <person name="Liu Y."/>
            <person name="Xu W."/>
            <person name="Pan J."/>
            <person name="Luo Z.H."/>
            <person name="Li M."/>
        </authorList>
    </citation>
    <scope>NUCLEOTIDE SEQUENCE [LARGE SCALE GENOMIC DNA]</scope>
    <source>
        <strain evidence="9">HyVt-28</strain>
    </source>
</reference>
<keyword evidence="4" id="KW-0808">Transferase</keyword>
<dbReference type="SUPFAM" id="SSF88697">
    <property type="entry name" value="PUA domain-like"/>
    <property type="match status" value="1"/>
</dbReference>